<dbReference type="InterPro" id="IPR051468">
    <property type="entry name" value="Fungal_SecMetab_SDRs"/>
</dbReference>
<reference evidence="4" key="1">
    <citation type="submission" date="2022-11" db="EMBL/GenBank/DDBJ databases">
        <title>Chromosomal genome sequence assembly and mating type (MAT) locus characterization of the leprose asexual lichenized fungus Lepraria neglecta (Nyl.) Erichsen.</title>
        <authorList>
            <person name="Allen J.L."/>
            <person name="Pfeffer B."/>
        </authorList>
    </citation>
    <scope>NUCLEOTIDE SEQUENCE</scope>
    <source>
        <strain evidence="4">Allen 5258</strain>
    </source>
</reference>
<name>A0AAD9Z4N7_9LECA</name>
<dbReference type="PANTHER" id="PTHR43544:SF7">
    <property type="entry name" value="NADB-LER2"/>
    <property type="match status" value="1"/>
</dbReference>
<comment type="similarity">
    <text evidence="1">Belongs to the short-chain dehydrogenases/reductases (SDR) family.</text>
</comment>
<dbReference type="PRINTS" id="PR00081">
    <property type="entry name" value="GDHRDH"/>
</dbReference>
<dbReference type="SUPFAM" id="SSF51735">
    <property type="entry name" value="NAD(P)-binding Rossmann-fold domains"/>
    <property type="match status" value="1"/>
</dbReference>
<keyword evidence="2" id="KW-0521">NADP</keyword>
<protein>
    <recommendedName>
        <fullName evidence="6">NAD(P)-binding protein</fullName>
    </recommendedName>
</protein>
<proteinExistence type="inferred from homology"/>
<keyword evidence="5" id="KW-1185">Reference proteome</keyword>
<dbReference type="Pfam" id="PF00106">
    <property type="entry name" value="adh_short"/>
    <property type="match status" value="1"/>
</dbReference>
<evidence type="ECO:0000256" key="3">
    <source>
        <dbReference type="ARBA" id="ARBA00023002"/>
    </source>
</evidence>
<organism evidence="4 5">
    <name type="scientific">Lepraria neglecta</name>
    <dbReference type="NCBI Taxonomy" id="209136"/>
    <lineage>
        <taxon>Eukaryota</taxon>
        <taxon>Fungi</taxon>
        <taxon>Dikarya</taxon>
        <taxon>Ascomycota</taxon>
        <taxon>Pezizomycotina</taxon>
        <taxon>Lecanoromycetes</taxon>
        <taxon>OSLEUM clade</taxon>
        <taxon>Lecanoromycetidae</taxon>
        <taxon>Lecanorales</taxon>
        <taxon>Lecanorineae</taxon>
        <taxon>Stereocaulaceae</taxon>
        <taxon>Lepraria</taxon>
    </lineage>
</organism>
<comment type="caution">
    <text evidence="4">The sequence shown here is derived from an EMBL/GenBank/DDBJ whole genome shotgun (WGS) entry which is preliminary data.</text>
</comment>
<dbReference type="Proteomes" id="UP001276659">
    <property type="component" value="Unassembled WGS sequence"/>
</dbReference>
<sequence>MSAENHTYLITGANRGIGKSLLVTWLARPYSTVIAGLRDPSSDSSKALLNLPKGENSRILTVKIDSSSKTDAASALKILETTYHIDKLDTVVANAGIAKYYGSITSVTAAQVLEHVNVNAIGPLLLFQAVNQLLLKSTNPKFVVMGSAIGSIGAMEKRPAPMFAYGVSKAMVHYLVRKVHFENERITAFAIDPG</sequence>
<dbReference type="GO" id="GO:0016491">
    <property type="term" value="F:oxidoreductase activity"/>
    <property type="evidence" value="ECO:0007669"/>
    <property type="project" value="UniProtKB-KW"/>
</dbReference>
<evidence type="ECO:0000256" key="2">
    <source>
        <dbReference type="ARBA" id="ARBA00022857"/>
    </source>
</evidence>
<dbReference type="AlphaFoldDB" id="A0AAD9Z4N7"/>
<evidence type="ECO:0000313" key="4">
    <source>
        <dbReference type="EMBL" id="KAK3171360.1"/>
    </source>
</evidence>
<dbReference type="InterPro" id="IPR036291">
    <property type="entry name" value="NAD(P)-bd_dom_sf"/>
</dbReference>
<dbReference type="GO" id="GO:0005737">
    <property type="term" value="C:cytoplasm"/>
    <property type="evidence" value="ECO:0007669"/>
    <property type="project" value="TreeGrafter"/>
</dbReference>
<evidence type="ECO:0008006" key="6">
    <source>
        <dbReference type="Google" id="ProtNLM"/>
    </source>
</evidence>
<keyword evidence="3" id="KW-0560">Oxidoreductase</keyword>
<dbReference type="Gene3D" id="3.40.50.720">
    <property type="entry name" value="NAD(P)-binding Rossmann-like Domain"/>
    <property type="match status" value="1"/>
</dbReference>
<dbReference type="InterPro" id="IPR002347">
    <property type="entry name" value="SDR_fam"/>
</dbReference>
<evidence type="ECO:0000256" key="1">
    <source>
        <dbReference type="ARBA" id="ARBA00006484"/>
    </source>
</evidence>
<dbReference type="EMBL" id="JASNWA010000008">
    <property type="protein sequence ID" value="KAK3171360.1"/>
    <property type="molecule type" value="Genomic_DNA"/>
</dbReference>
<evidence type="ECO:0000313" key="5">
    <source>
        <dbReference type="Proteomes" id="UP001276659"/>
    </source>
</evidence>
<gene>
    <name evidence="4" type="ORF">OEA41_003444</name>
</gene>
<accession>A0AAD9Z4N7</accession>
<dbReference type="PANTHER" id="PTHR43544">
    <property type="entry name" value="SHORT-CHAIN DEHYDROGENASE/REDUCTASE"/>
    <property type="match status" value="1"/>
</dbReference>